<accession>A0A4P2QD56</accession>
<name>A0A4P2QD56_SORCE</name>
<protein>
    <recommendedName>
        <fullName evidence="3">RiboL-PSP-HEPN domain-containing protein</fullName>
    </recommendedName>
</protein>
<dbReference type="RefSeq" id="WP_129355110.1">
    <property type="nucleotide sequence ID" value="NZ_CP012670.1"/>
</dbReference>
<sequence length="196" mass="22626">MSRAGERAHLNEERPSADDVMRWHDDVFVALGRLERSLGEAILAQSEVPEQFVGMSEEEVRRHFGDARDELEHVTCLQLLAAAEAVLRVDYLIRVYGKQKDPISKAFRALYKEKKRRVALDEDLLDLWREHEPASRTVIGDFRGALHYRNWLAHGRYWKPALARSNYDAQSLFEDLCALFRKLPGVSGWPGKLVRL</sequence>
<organism evidence="1 2">
    <name type="scientific">Sorangium cellulosum</name>
    <name type="common">Polyangium cellulosum</name>
    <dbReference type="NCBI Taxonomy" id="56"/>
    <lineage>
        <taxon>Bacteria</taxon>
        <taxon>Pseudomonadati</taxon>
        <taxon>Myxococcota</taxon>
        <taxon>Polyangia</taxon>
        <taxon>Polyangiales</taxon>
        <taxon>Polyangiaceae</taxon>
        <taxon>Sorangium</taxon>
    </lineage>
</organism>
<dbReference type="OrthoDB" id="3078372at2"/>
<proteinExistence type="predicted"/>
<dbReference type="Proteomes" id="UP000295781">
    <property type="component" value="Chromosome"/>
</dbReference>
<reference evidence="1 2" key="1">
    <citation type="submission" date="2015-09" db="EMBL/GenBank/DDBJ databases">
        <title>Sorangium comparison.</title>
        <authorList>
            <person name="Zaburannyi N."/>
            <person name="Bunk B."/>
            <person name="Overmann J."/>
            <person name="Mueller R."/>
        </authorList>
    </citation>
    <scope>NUCLEOTIDE SEQUENCE [LARGE SCALE GENOMIC DNA]</scope>
    <source>
        <strain evidence="1 2">So ceGT47</strain>
    </source>
</reference>
<dbReference type="AlphaFoldDB" id="A0A4P2QD56"/>
<dbReference type="EMBL" id="CP012670">
    <property type="protein sequence ID" value="AUX27073.1"/>
    <property type="molecule type" value="Genomic_DNA"/>
</dbReference>
<gene>
    <name evidence="1" type="ORF">SOCEGT47_076520</name>
</gene>
<evidence type="ECO:0000313" key="1">
    <source>
        <dbReference type="EMBL" id="AUX27073.1"/>
    </source>
</evidence>
<evidence type="ECO:0008006" key="3">
    <source>
        <dbReference type="Google" id="ProtNLM"/>
    </source>
</evidence>
<evidence type="ECO:0000313" key="2">
    <source>
        <dbReference type="Proteomes" id="UP000295781"/>
    </source>
</evidence>